<dbReference type="EMBL" id="AUYB01000140">
    <property type="protein sequence ID" value="KZN31481.1"/>
    <property type="molecule type" value="Genomic_DNA"/>
</dbReference>
<keyword evidence="7" id="KW-0472">Membrane</keyword>
<dbReference type="GO" id="GO:0005886">
    <property type="term" value="C:plasma membrane"/>
    <property type="evidence" value="ECO:0007669"/>
    <property type="project" value="UniProtKB-SubCell"/>
</dbReference>
<dbReference type="Proteomes" id="UP000076643">
    <property type="component" value="Unassembled WGS sequence"/>
</dbReference>
<evidence type="ECO:0000259" key="9">
    <source>
        <dbReference type="PROSITE" id="PS50192"/>
    </source>
</evidence>
<evidence type="ECO:0000259" key="10">
    <source>
        <dbReference type="PROSITE" id="PS51753"/>
    </source>
</evidence>
<dbReference type="FunFam" id="1.10.287.950:FF:000001">
    <property type="entry name" value="Methyl-accepting chemotaxis sensory transducer"/>
    <property type="match status" value="1"/>
</dbReference>
<feature type="transmembrane region" description="Helical" evidence="7">
    <location>
        <begin position="294"/>
        <end position="314"/>
    </location>
</feature>
<comment type="similarity">
    <text evidence="4">Belongs to the methyl-accepting chemotaxis (MCP) protein family.</text>
</comment>
<comment type="subcellular location">
    <subcellularLocation>
        <location evidence="1">Cell inner membrane</location>
        <topology evidence="1">Multi-pass membrane protein</topology>
    </subcellularLocation>
</comment>
<dbReference type="PROSITE" id="PS51753">
    <property type="entry name" value="HBM"/>
    <property type="match status" value="1"/>
</dbReference>
<feature type="domain" description="HBM" evidence="10">
    <location>
        <begin position="45"/>
        <end position="282"/>
    </location>
</feature>
<dbReference type="CDD" id="cd11386">
    <property type="entry name" value="MCP_signal"/>
    <property type="match status" value="1"/>
</dbReference>
<keyword evidence="2" id="KW-1003">Cell membrane</keyword>
<dbReference type="GO" id="GO:0006935">
    <property type="term" value="P:chemotaxis"/>
    <property type="evidence" value="ECO:0007669"/>
    <property type="project" value="UniProtKB-ARBA"/>
</dbReference>
<evidence type="ECO:0000256" key="3">
    <source>
        <dbReference type="ARBA" id="ARBA00023224"/>
    </source>
</evidence>
<evidence type="ECO:0000313" key="12">
    <source>
        <dbReference type="Proteomes" id="UP000076643"/>
    </source>
</evidence>
<dbReference type="PATRIC" id="fig|1365250.3.peg.4629"/>
<dbReference type="SUPFAM" id="SSF58104">
    <property type="entry name" value="Methyl-accepting chemotaxis protein (MCP) signaling domain"/>
    <property type="match status" value="1"/>
</dbReference>
<dbReference type="SMART" id="SM01358">
    <property type="entry name" value="HBM"/>
    <property type="match status" value="1"/>
</dbReference>
<proteinExistence type="inferred from homology"/>
<dbReference type="PANTHER" id="PTHR32089">
    <property type="entry name" value="METHYL-ACCEPTING CHEMOTAXIS PROTEIN MCPB"/>
    <property type="match status" value="1"/>
</dbReference>
<dbReference type="Pfam" id="PF16591">
    <property type="entry name" value="HBM"/>
    <property type="match status" value="1"/>
</dbReference>
<dbReference type="Gene3D" id="1.10.287.950">
    <property type="entry name" value="Methyl-accepting chemotaxis protein"/>
    <property type="match status" value="1"/>
</dbReference>
<dbReference type="InterPro" id="IPR004089">
    <property type="entry name" value="MCPsignal_dom"/>
</dbReference>
<comment type="caution">
    <text evidence="11">The sequence shown here is derived from an EMBL/GenBank/DDBJ whole genome shotgun (WGS) entry which is preliminary data.</text>
</comment>
<dbReference type="AlphaFoldDB" id="A0A166UXC8"/>
<keyword evidence="7" id="KW-0812">Transmembrane</keyword>
<feature type="region of interest" description="Disordered" evidence="6">
    <location>
        <begin position="422"/>
        <end position="444"/>
    </location>
</feature>
<keyword evidence="7" id="KW-1133">Transmembrane helix</keyword>
<keyword evidence="12" id="KW-1185">Reference proteome</keyword>
<evidence type="ECO:0000256" key="2">
    <source>
        <dbReference type="ARBA" id="ARBA00022519"/>
    </source>
</evidence>
<dbReference type="Gene3D" id="1.20.1440.210">
    <property type="match status" value="1"/>
</dbReference>
<feature type="compositionally biased region" description="Low complexity" evidence="6">
    <location>
        <begin position="422"/>
        <end position="439"/>
    </location>
</feature>
<evidence type="ECO:0000313" key="11">
    <source>
        <dbReference type="EMBL" id="KZN31481.1"/>
    </source>
</evidence>
<evidence type="ECO:0000256" key="7">
    <source>
        <dbReference type="SAM" id="Phobius"/>
    </source>
</evidence>
<dbReference type="SMART" id="SM00283">
    <property type="entry name" value="MA"/>
    <property type="match status" value="1"/>
</dbReference>
<dbReference type="GO" id="GO:0007165">
    <property type="term" value="P:signal transduction"/>
    <property type="evidence" value="ECO:0007669"/>
    <property type="project" value="UniProtKB-KW"/>
</dbReference>
<evidence type="ECO:0000259" key="8">
    <source>
        <dbReference type="PROSITE" id="PS50111"/>
    </source>
</evidence>
<accession>A0A166UXC8</accession>
<dbReference type="Pfam" id="PF00015">
    <property type="entry name" value="MCPsignal"/>
    <property type="match status" value="1"/>
</dbReference>
<protein>
    <recommendedName>
        <fullName evidence="13">Methyl-accepting chemotaxis protein</fullName>
    </recommendedName>
</protein>
<dbReference type="RefSeq" id="WP_063356898.1">
    <property type="nucleotide sequence ID" value="NZ_AQHB01000038.1"/>
</dbReference>
<feature type="domain" description="T-SNARE coiled-coil homology" evidence="9">
    <location>
        <begin position="562"/>
        <end position="624"/>
    </location>
</feature>
<gene>
    <name evidence="11" type="ORF">N475_23360</name>
</gene>
<evidence type="ECO:0000256" key="6">
    <source>
        <dbReference type="SAM" id="MobiDB-lite"/>
    </source>
</evidence>
<organism evidence="11 12">
    <name type="scientific">Pseudoalteromonas luteoviolacea DSM 6061</name>
    <dbReference type="NCBI Taxonomy" id="1365250"/>
    <lineage>
        <taxon>Bacteria</taxon>
        <taxon>Pseudomonadati</taxon>
        <taxon>Pseudomonadota</taxon>
        <taxon>Gammaproteobacteria</taxon>
        <taxon>Alteromonadales</taxon>
        <taxon>Pseudoalteromonadaceae</taxon>
        <taxon>Pseudoalteromonas</taxon>
    </lineage>
</organism>
<keyword evidence="3 5" id="KW-0807">Transducer</keyword>
<dbReference type="PROSITE" id="PS50111">
    <property type="entry name" value="CHEMOTAXIS_TRANSDUC_2"/>
    <property type="match status" value="1"/>
</dbReference>
<evidence type="ECO:0000256" key="5">
    <source>
        <dbReference type="PROSITE-ProRule" id="PRU00284"/>
    </source>
</evidence>
<evidence type="ECO:0000256" key="4">
    <source>
        <dbReference type="ARBA" id="ARBA00029447"/>
    </source>
</evidence>
<name>A0A166UXC8_9GAMM</name>
<dbReference type="PROSITE" id="PS50192">
    <property type="entry name" value="T_SNARE"/>
    <property type="match status" value="1"/>
</dbReference>
<dbReference type="InterPro" id="IPR000727">
    <property type="entry name" value="T_SNARE_dom"/>
</dbReference>
<dbReference type="PANTHER" id="PTHR32089:SF112">
    <property type="entry name" value="LYSOZYME-LIKE PROTEIN-RELATED"/>
    <property type="match status" value="1"/>
</dbReference>
<evidence type="ECO:0008006" key="13">
    <source>
        <dbReference type="Google" id="ProtNLM"/>
    </source>
</evidence>
<feature type="transmembrane region" description="Helical" evidence="7">
    <location>
        <begin position="12"/>
        <end position="33"/>
    </location>
</feature>
<reference evidence="11 12" key="1">
    <citation type="submission" date="2013-07" db="EMBL/GenBank/DDBJ databases">
        <title>Comparative Genomic and Metabolomic Analysis of Twelve Strains of Pseudoalteromonas luteoviolacea.</title>
        <authorList>
            <person name="Vynne N.G."/>
            <person name="Mansson M."/>
            <person name="Gram L."/>
        </authorList>
    </citation>
    <scope>NUCLEOTIDE SEQUENCE [LARGE SCALE GENOMIC DNA]</scope>
    <source>
        <strain evidence="11 12">DSM 6061</strain>
    </source>
</reference>
<dbReference type="InterPro" id="IPR032255">
    <property type="entry name" value="HBM"/>
</dbReference>
<keyword evidence="2" id="KW-0997">Cell inner membrane</keyword>
<evidence type="ECO:0000256" key="1">
    <source>
        <dbReference type="ARBA" id="ARBA00004429"/>
    </source>
</evidence>
<sequence>MVKNWRLNQQLNGAFGVMIFMMLILSIVAYWGLSSGYSNFVDYRTKARDNTLAGRIQANLLEVRLQASKYLKHQSPNAITQFNQRLDLLEQLMAEAKSQFKDPAQLQVISRSQQQVERYKKSFENIVSLFERRHRLVNDVLNVQGPLLDTLLSDMIANSQSLTDIRNISMLRGLLQQGRLSTNKFLVTNSEQDYQAAKQAFAALQSQFQKTLANSGRSDLAKSNTQFKQALDAYKNGQESVYGVISERNQQIAQVLDTVGPEVASQLEDIKLDIKATQDQLGPIVQSASANSKFTVVIFASMIILLGLFFSWYISKIIKLPIGGEPKEIEAMARRIAAGDLTVQFDNHGEHTGIYQAMASMVQNLRGFIEQIHQSTDTLAETSQTMSAITTQAKHGAEQQMAQLEYTDRAMDEMTETVSEITRSTQSAADTATSTEQTSKQGLQAVSETRSAISLLKEDINNVSDTISSLADETQSVGSILDVIRGIADQTNLLALNAAIEAARAGEQGRGFAVVADEVRSLASRTQQSTEEIQAMISRLQQEAQRSVDLMSNNVNNAEITAQRVHETGQVLEHVSDSVISIRDMSIQIASATEEQNAVTLQISEGVREVTSTAKETAQGAERASSDAEQLAKLAEELATTAKRYQL</sequence>
<feature type="domain" description="Methyl-accepting transducer" evidence="8">
    <location>
        <begin position="375"/>
        <end position="611"/>
    </location>
</feature>